<name>A0ABZ2XNL1_9RHOB</name>
<evidence type="ECO:0000313" key="3">
    <source>
        <dbReference type="EMBL" id="WZK87670.1"/>
    </source>
</evidence>
<keyword evidence="1" id="KW-0408">Iron</keyword>
<dbReference type="SUPFAM" id="SSF51197">
    <property type="entry name" value="Clavaminate synthase-like"/>
    <property type="match status" value="1"/>
</dbReference>
<protein>
    <recommendedName>
        <fullName evidence="2">Fe2OG dioxygenase domain-containing protein</fullName>
    </recommendedName>
</protein>
<comment type="similarity">
    <text evidence="1">Belongs to the iron/ascorbate-dependent oxidoreductase family.</text>
</comment>
<dbReference type="PROSITE" id="PS51471">
    <property type="entry name" value="FE2OG_OXY"/>
    <property type="match status" value="1"/>
</dbReference>
<keyword evidence="1" id="KW-0479">Metal-binding</keyword>
<evidence type="ECO:0000256" key="1">
    <source>
        <dbReference type="RuleBase" id="RU003682"/>
    </source>
</evidence>
<dbReference type="RefSeq" id="WP_406644947.1">
    <property type="nucleotide sequence ID" value="NZ_CP123584.1"/>
</dbReference>
<dbReference type="Proteomes" id="UP001623232">
    <property type="component" value="Chromosome"/>
</dbReference>
<dbReference type="Pfam" id="PF23169">
    <property type="entry name" value="HalD"/>
    <property type="match status" value="1"/>
</dbReference>
<dbReference type="InterPro" id="IPR005123">
    <property type="entry name" value="Oxoglu/Fe-dep_dioxygenase_dom"/>
</dbReference>
<proteinExistence type="inferred from homology"/>
<dbReference type="EMBL" id="CP123584">
    <property type="protein sequence ID" value="WZK87670.1"/>
    <property type="molecule type" value="Genomic_DNA"/>
</dbReference>
<dbReference type="InterPro" id="IPR056470">
    <property type="entry name" value="BesD/HalB-like"/>
</dbReference>
<reference evidence="3 4" key="1">
    <citation type="submission" date="2023-04" db="EMBL/GenBank/DDBJ databases">
        <title>Complete genome sequence of Alisedimentitalea scapharcae.</title>
        <authorList>
            <person name="Rong J.-C."/>
            <person name="Yi M.-L."/>
            <person name="Zhao Q."/>
        </authorList>
    </citation>
    <scope>NUCLEOTIDE SEQUENCE [LARGE SCALE GENOMIC DNA]</scope>
    <source>
        <strain evidence="3 4">KCTC 42119</strain>
    </source>
</reference>
<evidence type="ECO:0000259" key="2">
    <source>
        <dbReference type="PROSITE" id="PS51471"/>
    </source>
</evidence>
<keyword evidence="4" id="KW-1185">Reference proteome</keyword>
<organism evidence="3 4">
    <name type="scientific">Aliisedimentitalea scapharcae</name>
    <dbReference type="NCBI Taxonomy" id="1524259"/>
    <lineage>
        <taxon>Bacteria</taxon>
        <taxon>Pseudomonadati</taxon>
        <taxon>Pseudomonadota</taxon>
        <taxon>Alphaproteobacteria</taxon>
        <taxon>Rhodobacterales</taxon>
        <taxon>Roseobacteraceae</taxon>
        <taxon>Aliisedimentitalea</taxon>
    </lineage>
</organism>
<feature type="domain" description="Fe2OG dioxygenase" evidence="2">
    <location>
        <begin position="127"/>
        <end position="249"/>
    </location>
</feature>
<accession>A0ABZ2XNL1</accession>
<dbReference type="Gene3D" id="2.60.120.620">
    <property type="entry name" value="q2cbj1_9rhob like domain"/>
    <property type="match status" value="1"/>
</dbReference>
<evidence type="ECO:0000313" key="4">
    <source>
        <dbReference type="Proteomes" id="UP001623232"/>
    </source>
</evidence>
<keyword evidence="1" id="KW-0560">Oxidoreductase</keyword>
<gene>
    <name evidence="3" type="ORF">QEZ52_13755</name>
</gene>
<sequence length="283" mass="32216">MSQICDLVDLGRYPMDRPGSPAYQRMIADVRRDLEEDGCAVLPGFVHDQGTTHLVAEADQVAPMGHRSFTRTNAYFGTEDPNLPLDHPARQFYDRSNAFIPADNFGADSPLRRIYEFPHFMAFIRDALDEPQDRFFRYDDPLADVIINMVETGDGFPWHFDTNNFTVTLAIQNAEEGGQFEYAPMVRSPTNENYDAVARVLAGNNAQVRQLELQPGDLQIFRGRYSLHRVTPVRGARKRYVGIFSFAETANMCGSVERTRQLYGRVLPHHLERAGLRVDTLRD</sequence>